<organism evidence="1 2">
    <name type="scientific">Cotesia glomerata</name>
    <name type="common">Lepidopteran parasitic wasp</name>
    <name type="synonym">Apanteles glomeratus</name>
    <dbReference type="NCBI Taxonomy" id="32391"/>
    <lineage>
        <taxon>Eukaryota</taxon>
        <taxon>Metazoa</taxon>
        <taxon>Ecdysozoa</taxon>
        <taxon>Arthropoda</taxon>
        <taxon>Hexapoda</taxon>
        <taxon>Insecta</taxon>
        <taxon>Pterygota</taxon>
        <taxon>Neoptera</taxon>
        <taxon>Endopterygota</taxon>
        <taxon>Hymenoptera</taxon>
        <taxon>Apocrita</taxon>
        <taxon>Ichneumonoidea</taxon>
        <taxon>Braconidae</taxon>
        <taxon>Microgastrinae</taxon>
        <taxon>Cotesia</taxon>
    </lineage>
</organism>
<protein>
    <submittedName>
        <fullName evidence="1">Uncharacterized protein</fullName>
    </submittedName>
</protein>
<name>A0AAV7I2Y4_COTGL</name>
<evidence type="ECO:0000313" key="1">
    <source>
        <dbReference type="EMBL" id="KAH0539556.1"/>
    </source>
</evidence>
<dbReference type="Proteomes" id="UP000826195">
    <property type="component" value="Unassembled WGS sequence"/>
</dbReference>
<evidence type="ECO:0000313" key="2">
    <source>
        <dbReference type="Proteomes" id="UP000826195"/>
    </source>
</evidence>
<dbReference type="EMBL" id="JAHXZJ010002609">
    <property type="protein sequence ID" value="KAH0539556.1"/>
    <property type="molecule type" value="Genomic_DNA"/>
</dbReference>
<keyword evidence="2" id="KW-1185">Reference proteome</keyword>
<gene>
    <name evidence="1" type="ORF">KQX54_005536</name>
</gene>
<proteinExistence type="predicted"/>
<comment type="caution">
    <text evidence="1">The sequence shown here is derived from an EMBL/GenBank/DDBJ whole genome shotgun (WGS) entry which is preliminary data.</text>
</comment>
<accession>A0AAV7I2Y4</accession>
<sequence length="119" mass="13698">MFVFSHVGLNNSRLVSAVTKHETDNNFIADALEPRERESWMIAVSFHEIAEAEPEKSRVRELKLNTQTTSPNLYIRIYKLTLNSFSPYPIVCYICIYERSAPQYKLTLSISIAIRSLTV</sequence>
<dbReference type="AlphaFoldDB" id="A0AAV7I2Y4"/>
<reference evidence="1 2" key="1">
    <citation type="journal article" date="2021" name="J. Hered.">
        <title>A chromosome-level genome assembly of the parasitoid wasp, Cotesia glomerata (Hymenoptera: Braconidae).</title>
        <authorList>
            <person name="Pinto B.J."/>
            <person name="Weis J.J."/>
            <person name="Gamble T."/>
            <person name="Ode P.J."/>
            <person name="Paul R."/>
            <person name="Zaspel J.M."/>
        </authorList>
    </citation>
    <scope>NUCLEOTIDE SEQUENCE [LARGE SCALE GENOMIC DNA]</scope>
    <source>
        <strain evidence="1">CgM1</strain>
    </source>
</reference>